<evidence type="ECO:0000313" key="2">
    <source>
        <dbReference type="Proteomes" id="UP000006729"/>
    </source>
</evidence>
<gene>
    <name evidence="1" type="ORF">POPTR_002G146850</name>
</gene>
<accession>A0A3N7ENI3</accession>
<organism evidence="1 2">
    <name type="scientific">Populus trichocarpa</name>
    <name type="common">Western balsam poplar</name>
    <name type="synonym">Populus balsamifera subsp. trichocarpa</name>
    <dbReference type="NCBI Taxonomy" id="3694"/>
    <lineage>
        <taxon>Eukaryota</taxon>
        <taxon>Viridiplantae</taxon>
        <taxon>Streptophyta</taxon>
        <taxon>Embryophyta</taxon>
        <taxon>Tracheophyta</taxon>
        <taxon>Spermatophyta</taxon>
        <taxon>Magnoliopsida</taxon>
        <taxon>eudicotyledons</taxon>
        <taxon>Gunneridae</taxon>
        <taxon>Pentapetalae</taxon>
        <taxon>rosids</taxon>
        <taxon>fabids</taxon>
        <taxon>Malpighiales</taxon>
        <taxon>Salicaceae</taxon>
        <taxon>Saliceae</taxon>
        <taxon>Populus</taxon>
    </lineage>
</organism>
<protein>
    <submittedName>
        <fullName evidence="1">Uncharacterized protein</fullName>
    </submittedName>
</protein>
<keyword evidence="2" id="KW-1185">Reference proteome</keyword>
<dbReference type="Proteomes" id="UP000006729">
    <property type="component" value="Chromosome 2"/>
</dbReference>
<reference evidence="1 2" key="1">
    <citation type="journal article" date="2006" name="Science">
        <title>The genome of black cottonwood, Populus trichocarpa (Torr. &amp; Gray).</title>
        <authorList>
            <person name="Tuskan G.A."/>
            <person name="Difazio S."/>
            <person name="Jansson S."/>
            <person name="Bohlmann J."/>
            <person name="Grigoriev I."/>
            <person name="Hellsten U."/>
            <person name="Putnam N."/>
            <person name="Ralph S."/>
            <person name="Rombauts S."/>
            <person name="Salamov A."/>
            <person name="Schein J."/>
            <person name="Sterck L."/>
            <person name="Aerts A."/>
            <person name="Bhalerao R.R."/>
            <person name="Bhalerao R.P."/>
            <person name="Blaudez D."/>
            <person name="Boerjan W."/>
            <person name="Brun A."/>
            <person name="Brunner A."/>
            <person name="Busov V."/>
            <person name="Campbell M."/>
            <person name="Carlson J."/>
            <person name="Chalot M."/>
            <person name="Chapman J."/>
            <person name="Chen G.L."/>
            <person name="Cooper D."/>
            <person name="Coutinho P.M."/>
            <person name="Couturier J."/>
            <person name="Covert S."/>
            <person name="Cronk Q."/>
            <person name="Cunningham R."/>
            <person name="Davis J."/>
            <person name="Degroeve S."/>
            <person name="Dejardin A."/>
            <person name="Depamphilis C."/>
            <person name="Detter J."/>
            <person name="Dirks B."/>
            <person name="Dubchak I."/>
            <person name="Duplessis S."/>
            <person name="Ehlting J."/>
            <person name="Ellis B."/>
            <person name="Gendler K."/>
            <person name="Goodstein D."/>
            <person name="Gribskov M."/>
            <person name="Grimwood J."/>
            <person name="Groover A."/>
            <person name="Gunter L."/>
            <person name="Hamberger B."/>
            <person name="Heinze B."/>
            <person name="Helariutta Y."/>
            <person name="Henrissat B."/>
            <person name="Holligan D."/>
            <person name="Holt R."/>
            <person name="Huang W."/>
            <person name="Islam-Faridi N."/>
            <person name="Jones S."/>
            <person name="Jones-Rhoades M."/>
            <person name="Jorgensen R."/>
            <person name="Joshi C."/>
            <person name="Kangasjarvi J."/>
            <person name="Karlsson J."/>
            <person name="Kelleher C."/>
            <person name="Kirkpatrick R."/>
            <person name="Kirst M."/>
            <person name="Kohler A."/>
            <person name="Kalluri U."/>
            <person name="Larimer F."/>
            <person name="Leebens-Mack J."/>
            <person name="Leple J.C."/>
            <person name="Locascio P."/>
            <person name="Lou Y."/>
            <person name="Lucas S."/>
            <person name="Martin F."/>
            <person name="Montanini B."/>
            <person name="Napoli C."/>
            <person name="Nelson D.R."/>
            <person name="Nelson C."/>
            <person name="Nieminen K."/>
            <person name="Nilsson O."/>
            <person name="Pereda V."/>
            <person name="Peter G."/>
            <person name="Philippe R."/>
            <person name="Pilate G."/>
            <person name="Poliakov A."/>
            <person name="Razumovskaya J."/>
            <person name="Richardson P."/>
            <person name="Rinaldi C."/>
            <person name="Ritland K."/>
            <person name="Rouze P."/>
            <person name="Ryaboy D."/>
            <person name="Schmutz J."/>
            <person name="Schrader J."/>
            <person name="Segerman B."/>
            <person name="Shin H."/>
            <person name="Siddiqui A."/>
            <person name="Sterky F."/>
            <person name="Terry A."/>
            <person name="Tsai C.J."/>
            <person name="Uberbacher E."/>
            <person name="Unneberg P."/>
            <person name="Vahala J."/>
            <person name="Wall K."/>
            <person name="Wessler S."/>
            <person name="Yang G."/>
            <person name="Yin T."/>
            <person name="Douglas C."/>
            <person name="Marra M."/>
            <person name="Sandberg G."/>
            <person name="Van de Peer Y."/>
            <person name="Rokhsar D."/>
        </authorList>
    </citation>
    <scope>NUCLEOTIDE SEQUENCE [LARGE SCALE GENOMIC DNA]</scope>
    <source>
        <strain evidence="2">cv. Nisqually</strain>
    </source>
</reference>
<sequence>MPILKFRFLMPLLKTGIPQRQEKLAALLLILARNKEIKTYPKSTELMGKFCLKDKWNNLL</sequence>
<name>A0A3N7ENI3_POPTR</name>
<evidence type="ECO:0000313" key="1">
    <source>
        <dbReference type="EMBL" id="RQO86982.1"/>
    </source>
</evidence>
<dbReference type="InParanoid" id="A0A3N7ENI3"/>
<dbReference type="EMBL" id="CM009291">
    <property type="protein sequence ID" value="RQO86982.1"/>
    <property type="molecule type" value="Genomic_DNA"/>
</dbReference>
<dbReference type="AlphaFoldDB" id="A0A3N7ENI3"/>
<proteinExistence type="predicted"/>